<protein>
    <submittedName>
        <fullName evidence="2">Uncharacterized protein</fullName>
    </submittedName>
</protein>
<keyword evidence="3" id="KW-1185">Reference proteome</keyword>
<evidence type="ECO:0000256" key="1">
    <source>
        <dbReference type="SAM" id="SignalP"/>
    </source>
</evidence>
<reference evidence="3" key="1">
    <citation type="submission" date="2016-11" db="EMBL/GenBank/DDBJ databases">
        <authorList>
            <person name="Varghese N."/>
            <person name="Submissions S."/>
        </authorList>
    </citation>
    <scope>NUCLEOTIDE SEQUENCE [LARGE SCALE GENOMIC DNA]</scope>
    <source>
        <strain evidence="3">DSM 27623</strain>
    </source>
</reference>
<evidence type="ECO:0000313" key="3">
    <source>
        <dbReference type="Proteomes" id="UP000185207"/>
    </source>
</evidence>
<feature type="chain" id="PRO_5012365033" evidence="1">
    <location>
        <begin position="19"/>
        <end position="194"/>
    </location>
</feature>
<name>A0A1N6GVD1_9FLAO</name>
<dbReference type="AlphaFoldDB" id="A0A1N6GVD1"/>
<dbReference type="EMBL" id="FSRK01000001">
    <property type="protein sequence ID" value="SIO11503.1"/>
    <property type="molecule type" value="Genomic_DNA"/>
</dbReference>
<organism evidence="2 3">
    <name type="scientific">Epilithonimonas zeae</name>
    <dbReference type="NCBI Taxonomy" id="1416779"/>
    <lineage>
        <taxon>Bacteria</taxon>
        <taxon>Pseudomonadati</taxon>
        <taxon>Bacteroidota</taxon>
        <taxon>Flavobacteriia</taxon>
        <taxon>Flavobacteriales</taxon>
        <taxon>Weeksellaceae</taxon>
        <taxon>Chryseobacterium group</taxon>
        <taxon>Epilithonimonas</taxon>
    </lineage>
</organism>
<feature type="signal peptide" evidence="1">
    <location>
        <begin position="1"/>
        <end position="18"/>
    </location>
</feature>
<accession>A0A1N6GVD1</accession>
<sequence>MKKIIKFALLFFGSFAMAQVAIGKATISVIPATSTPNPSISLEFGDYVAPNGRGIVVPWVTSAAGTTGSVTGTIIYDVTDKILKYKNSATTWFNLSKNETTTVDGTANFDTTGVVNTSLQTPTTEIATAKMSIGTPSSVPGILVLEDTTKAMVLPKVPSPHLNIINPEPGTMAYDTTTKQLAIYNGKVWSFWKP</sequence>
<keyword evidence="1" id="KW-0732">Signal</keyword>
<dbReference type="Proteomes" id="UP000185207">
    <property type="component" value="Unassembled WGS sequence"/>
</dbReference>
<evidence type="ECO:0000313" key="2">
    <source>
        <dbReference type="EMBL" id="SIO11503.1"/>
    </source>
</evidence>
<gene>
    <name evidence="2" type="ORF">SAMN05444409_2077</name>
</gene>
<proteinExistence type="predicted"/>